<feature type="domain" description="Integrase catalytic" evidence="3">
    <location>
        <begin position="575"/>
        <end position="754"/>
    </location>
</feature>
<proteinExistence type="predicted"/>
<dbReference type="Pfam" id="PF13976">
    <property type="entry name" value="gag_pre-integrs"/>
    <property type="match status" value="1"/>
</dbReference>
<dbReference type="InterPro" id="IPR054722">
    <property type="entry name" value="PolX-like_BBD"/>
</dbReference>
<dbReference type="PANTHER" id="PTHR11439">
    <property type="entry name" value="GAG-POL-RELATED RETROTRANSPOSON"/>
    <property type="match status" value="1"/>
</dbReference>
<dbReference type="InterPro" id="IPR001584">
    <property type="entry name" value="Integrase_cat-core"/>
</dbReference>
<evidence type="ECO:0000256" key="1">
    <source>
        <dbReference type="ARBA" id="ARBA00022750"/>
    </source>
</evidence>
<dbReference type="GO" id="GO:0004190">
    <property type="term" value="F:aspartic-type endopeptidase activity"/>
    <property type="evidence" value="ECO:0007669"/>
    <property type="project" value="UniProtKB-KW"/>
</dbReference>
<feature type="region of interest" description="Disordered" evidence="2">
    <location>
        <begin position="306"/>
        <end position="325"/>
    </location>
</feature>
<keyword evidence="5" id="KW-1185">Reference proteome</keyword>
<dbReference type="CDD" id="cd09272">
    <property type="entry name" value="RNase_HI_RT_Ty1"/>
    <property type="match status" value="1"/>
</dbReference>
<feature type="compositionally biased region" description="Low complexity" evidence="2">
    <location>
        <begin position="310"/>
        <end position="325"/>
    </location>
</feature>
<evidence type="ECO:0000259" key="3">
    <source>
        <dbReference type="PROSITE" id="PS50994"/>
    </source>
</evidence>
<dbReference type="InterPro" id="IPR036397">
    <property type="entry name" value="RNaseH_sf"/>
</dbReference>
<evidence type="ECO:0000313" key="5">
    <source>
        <dbReference type="Proteomes" id="UP000242715"/>
    </source>
</evidence>
<dbReference type="Pfam" id="PF22936">
    <property type="entry name" value="Pol_BBD"/>
    <property type="match status" value="1"/>
</dbReference>
<gene>
    <name evidence="4" type="ORF">TSUD_58210</name>
</gene>
<keyword evidence="1" id="KW-0378">Hydrolase</keyword>
<dbReference type="EMBL" id="DF973469">
    <property type="protein sequence ID" value="GAU31820.1"/>
    <property type="molecule type" value="Genomic_DNA"/>
</dbReference>
<dbReference type="Gene3D" id="3.30.420.10">
    <property type="entry name" value="Ribonuclease H-like superfamily/Ribonuclease H"/>
    <property type="match status" value="1"/>
</dbReference>
<dbReference type="SUPFAM" id="SSF56672">
    <property type="entry name" value="DNA/RNA polymerases"/>
    <property type="match status" value="1"/>
</dbReference>
<feature type="region of interest" description="Disordered" evidence="2">
    <location>
        <begin position="346"/>
        <end position="375"/>
    </location>
</feature>
<dbReference type="InterPro" id="IPR057670">
    <property type="entry name" value="SH3_retrovirus"/>
</dbReference>
<protein>
    <recommendedName>
        <fullName evidence="3">Integrase catalytic domain-containing protein</fullName>
    </recommendedName>
</protein>
<dbReference type="PROSITE" id="PS50994">
    <property type="entry name" value="INTEGRASE"/>
    <property type="match status" value="1"/>
</dbReference>
<dbReference type="GO" id="GO:0015074">
    <property type="term" value="P:DNA integration"/>
    <property type="evidence" value="ECO:0007669"/>
    <property type="project" value="InterPro"/>
</dbReference>
<dbReference type="Proteomes" id="UP000242715">
    <property type="component" value="Unassembled WGS sequence"/>
</dbReference>
<dbReference type="InterPro" id="IPR012337">
    <property type="entry name" value="RNaseH-like_sf"/>
</dbReference>
<dbReference type="Pfam" id="PF14244">
    <property type="entry name" value="Retrotran_gag_3"/>
    <property type="match status" value="1"/>
</dbReference>
<reference evidence="5" key="1">
    <citation type="journal article" date="2017" name="Front. Plant Sci.">
        <title>Climate Clever Clovers: New Paradigm to Reduce the Environmental Footprint of Ruminants by Breeding Low Methanogenic Forages Utilizing Haplotype Variation.</title>
        <authorList>
            <person name="Kaur P."/>
            <person name="Appels R."/>
            <person name="Bayer P.E."/>
            <person name="Keeble-Gagnere G."/>
            <person name="Wang J."/>
            <person name="Hirakawa H."/>
            <person name="Shirasawa K."/>
            <person name="Vercoe P."/>
            <person name="Stefanova K."/>
            <person name="Durmic Z."/>
            <person name="Nichols P."/>
            <person name="Revell C."/>
            <person name="Isobe S.N."/>
            <person name="Edwards D."/>
            <person name="Erskine W."/>
        </authorList>
    </citation>
    <scope>NUCLEOTIDE SEQUENCE [LARGE SCALE GENOMIC DNA]</scope>
    <source>
        <strain evidence="5">cv. Daliak</strain>
    </source>
</reference>
<dbReference type="Pfam" id="PF07727">
    <property type="entry name" value="RVT_2"/>
    <property type="match status" value="1"/>
</dbReference>
<dbReference type="OrthoDB" id="1435198at2759"/>
<feature type="compositionally biased region" description="Polar residues" evidence="2">
    <location>
        <begin position="1142"/>
        <end position="1158"/>
    </location>
</feature>
<dbReference type="InterPro" id="IPR043502">
    <property type="entry name" value="DNA/RNA_pol_sf"/>
</dbReference>
<keyword evidence="1" id="KW-0645">Protease</keyword>
<feature type="compositionally biased region" description="Polar residues" evidence="2">
    <location>
        <begin position="346"/>
        <end position="365"/>
    </location>
</feature>
<dbReference type="PANTHER" id="PTHR11439:SF498">
    <property type="entry name" value="DNAK FAMILY PROTEIN"/>
    <property type="match status" value="1"/>
</dbReference>
<evidence type="ECO:0000256" key="2">
    <source>
        <dbReference type="SAM" id="MobiDB-lite"/>
    </source>
</evidence>
<dbReference type="InterPro" id="IPR025724">
    <property type="entry name" value="GAG-pre-integrase_dom"/>
</dbReference>
<dbReference type="GO" id="GO:0003676">
    <property type="term" value="F:nucleic acid binding"/>
    <property type="evidence" value="ECO:0007669"/>
    <property type="project" value="InterPro"/>
</dbReference>
<organism evidence="4 5">
    <name type="scientific">Trifolium subterraneum</name>
    <name type="common">Subterranean clover</name>
    <dbReference type="NCBI Taxonomy" id="3900"/>
    <lineage>
        <taxon>Eukaryota</taxon>
        <taxon>Viridiplantae</taxon>
        <taxon>Streptophyta</taxon>
        <taxon>Embryophyta</taxon>
        <taxon>Tracheophyta</taxon>
        <taxon>Spermatophyta</taxon>
        <taxon>Magnoliopsida</taxon>
        <taxon>eudicotyledons</taxon>
        <taxon>Gunneridae</taxon>
        <taxon>Pentapetalae</taxon>
        <taxon>rosids</taxon>
        <taxon>fabids</taxon>
        <taxon>Fabales</taxon>
        <taxon>Fabaceae</taxon>
        <taxon>Papilionoideae</taxon>
        <taxon>50 kb inversion clade</taxon>
        <taxon>NPAAA clade</taxon>
        <taxon>Hologalegina</taxon>
        <taxon>IRL clade</taxon>
        <taxon>Trifolieae</taxon>
        <taxon>Trifolium</taxon>
    </lineage>
</organism>
<dbReference type="Pfam" id="PF25597">
    <property type="entry name" value="SH3_retrovirus"/>
    <property type="match status" value="1"/>
</dbReference>
<sequence length="1409" mass="158758">MPPRVSPPLPPPDTDSIFYIHPSEGPNSVVVTPKLNGSNFLAWSRSMQRALGAKNKLRFVDGSLEIPPIHDLNRTSWERCNHLIHSWILNSVSEQIASTIVFHESAIEAWQDLHERFSKIDRVRIATLRSSINNLKQGTRSVLDYFIELKALWEELNSHHPIPVCICVHPCRCPAMQLVRNYGHEDQVLQFLQGLNDNFSIVKTQVLLLDPLPTINKVYSLVVQEESNHKSIASHDDSSSLINAAQRYEAKGKGIASSSQSKNSNRQCTFCHRSGHTVDFCYQKHGHPSFKKNRSSVNAANTQVVQAPASVSNTEVGSSSGTSSPISQEQFGQLMALLHQTNLLPASENSAPSSSTNQFSATPMTQGHPPHESSSGILLTNVNSLTANHDYWLLDFGANDHVCSSYHHFSSFYPIKPVHIKLPNGHSVIVQYAGNIQFSESLYLTDVLYSPEFHLNLISVSKLCKNLNCSIQFFDHKCLLQDMITKKMIGLGDQVDGLYRLQYNHTFLASQALPQSFPKSINNVAVNSVVIPVSALWHFRLGHVSNNRLLRMSKLYPFLSIDNKAVCDVCQFARKRKLPFNSSYSTALHAFDLIHFDIWGPLAVSSIHGHKYFLTILDDHTRYVWIVLLKSKSEVASQVQNFIQLIENQFHKTPKIVRADNGLEFSLPSFYASKGIIHQKSCVETRQQNGRVERKHQHLLNVVFGCLCYASTISQNRTKLDPKARKSIFLGYNVGMKGYVLLDLHSKETFTSRHVSFHEHILPYTSNSSSETHNWDYFPSSPTNNILPSSTSDTPLHINIPTAPSSAPCHTPISHPTNRISTRSKTKPSYLQDYVCHASTASLPSCSQDKLYPISDYMSYSNLSSNHCAFALSLMSHSEPKTYDEASKFECWNQAMRVELEALEKTGTWLLVDLPPTVKPIGCRWVYRIKYNADGSIERYKARLIAKGYNQIEGLDYFDTYSPVAKLTTVRTVIALASINNWIIHQLDVNNAFLHGELQEDVYMIVPPGVTCSKPNQVCKLVKSLYGLKQASRRWYERLTAFLQQHHYIQATSDHSLFLKKNGSTITILLVYVDDVIVAGNSMTDIQAIKNALHESFKIKDLGILKYFLGIEVAHSKEGISLCQRKYCLDLLDDSGMIESKPASTPSDPSTKLHQDSSAPYPDIPSYRRLVGRLLYLNATRPDITFSTQQLSQFLSKPTMAHFKAATRVLRYLKTCPGRGIMMPRDSIIHLQGFSDADWAGCIDTRRSISGQCFLLGKSLISWRTKKQLTVSRSSSEAEYKALAAATCEMQWLLYLLNDLQVQSIKLPVLFCDNQSALHIAANPVFHKRTKHLEIDCHIVRERLNSGMMKFLPVSTKNQLADFFTKPLLPQPFHILLSKLEMKDIYKPPTCGGLLNHVEDQCEKEIKTN</sequence>
<dbReference type="InterPro" id="IPR013103">
    <property type="entry name" value="RVT_2"/>
</dbReference>
<dbReference type="Pfam" id="PF03732">
    <property type="entry name" value="Retrotrans_gag"/>
    <property type="match status" value="1"/>
</dbReference>
<keyword evidence="1" id="KW-0064">Aspartyl protease</keyword>
<evidence type="ECO:0000313" key="4">
    <source>
        <dbReference type="EMBL" id="GAU31820.1"/>
    </source>
</evidence>
<name>A0A2Z6N6S4_TRISU</name>
<dbReference type="SUPFAM" id="SSF53098">
    <property type="entry name" value="Ribonuclease H-like"/>
    <property type="match status" value="1"/>
</dbReference>
<dbReference type="Pfam" id="PF00665">
    <property type="entry name" value="rve"/>
    <property type="match status" value="1"/>
</dbReference>
<feature type="region of interest" description="Disordered" evidence="2">
    <location>
        <begin position="1140"/>
        <end position="1161"/>
    </location>
</feature>
<accession>A0A2Z6N6S4</accession>
<dbReference type="InterPro" id="IPR029472">
    <property type="entry name" value="Copia-like_N"/>
</dbReference>
<dbReference type="InterPro" id="IPR005162">
    <property type="entry name" value="Retrotrans_gag_dom"/>
</dbReference>